<reference evidence="1 2" key="1">
    <citation type="submission" date="2018-11" db="EMBL/GenBank/DDBJ databases">
        <title>Rhodococcus spongicola sp. nov. and Rhodococcus xishaensis sp. nov. from marine sponges.</title>
        <authorList>
            <person name="Li L."/>
            <person name="Lin H.W."/>
        </authorList>
    </citation>
    <scope>NUCLEOTIDE SEQUENCE [LARGE SCALE GENOMIC DNA]</scope>
    <source>
        <strain evidence="1 2">LHW51113</strain>
    </source>
</reference>
<organism evidence="1 2">
    <name type="scientific">Rhodococcus xishaensis</name>
    <dbReference type="NCBI Taxonomy" id="2487364"/>
    <lineage>
        <taxon>Bacteria</taxon>
        <taxon>Bacillati</taxon>
        <taxon>Actinomycetota</taxon>
        <taxon>Actinomycetes</taxon>
        <taxon>Mycobacteriales</taxon>
        <taxon>Nocardiaceae</taxon>
        <taxon>Rhodococcus</taxon>
    </lineage>
</organism>
<keyword evidence="2" id="KW-1185">Reference proteome</keyword>
<proteinExistence type="predicted"/>
<sequence>MRRRRDGGQRTPYPPAAAVLTSLPAITTADLRIVMWATACGRPVSYLTVDPGPLPAATE</sequence>
<accession>A0A438AVX8</accession>
<dbReference type="EMBL" id="RKLO01000003">
    <property type="protein sequence ID" value="RVW02815.1"/>
    <property type="molecule type" value="Genomic_DNA"/>
</dbReference>
<comment type="caution">
    <text evidence="1">The sequence shown here is derived from an EMBL/GenBank/DDBJ whole genome shotgun (WGS) entry which is preliminary data.</text>
</comment>
<protein>
    <submittedName>
        <fullName evidence="1">Uncharacterized protein</fullName>
    </submittedName>
</protein>
<evidence type="ECO:0000313" key="2">
    <source>
        <dbReference type="Proteomes" id="UP000283479"/>
    </source>
</evidence>
<dbReference type="Proteomes" id="UP000283479">
    <property type="component" value="Unassembled WGS sequence"/>
</dbReference>
<name>A0A438AVX8_9NOCA</name>
<gene>
    <name evidence="1" type="ORF">EGT50_08720</name>
</gene>
<evidence type="ECO:0000313" key="1">
    <source>
        <dbReference type="EMBL" id="RVW02815.1"/>
    </source>
</evidence>
<dbReference type="AlphaFoldDB" id="A0A438AVX8"/>